<dbReference type="PRINTS" id="PR00420">
    <property type="entry name" value="RNGMNOXGNASE"/>
</dbReference>
<evidence type="ECO:0000313" key="6">
    <source>
        <dbReference type="EMBL" id="ORZ05338.1"/>
    </source>
</evidence>
<proteinExistence type="inferred from homology"/>
<dbReference type="InterPro" id="IPR036188">
    <property type="entry name" value="FAD/NAD-bd_sf"/>
</dbReference>
<accession>A0A1Y2GC25</accession>
<evidence type="ECO:0000256" key="3">
    <source>
        <dbReference type="ARBA" id="ARBA00022827"/>
    </source>
</evidence>
<dbReference type="RefSeq" id="XP_021877030.1">
    <property type="nucleotide sequence ID" value="XM_022030602.1"/>
</dbReference>
<dbReference type="GO" id="GO:0071949">
    <property type="term" value="F:FAD binding"/>
    <property type="evidence" value="ECO:0007669"/>
    <property type="project" value="InterPro"/>
</dbReference>
<dbReference type="Gene3D" id="3.50.50.60">
    <property type="entry name" value="FAD/NAD(P)-binding domain"/>
    <property type="match status" value="1"/>
</dbReference>
<dbReference type="PANTHER" id="PTHR47356:SF2">
    <property type="entry name" value="FAD-BINDING DOMAIN-CONTAINING PROTEIN-RELATED"/>
    <property type="match status" value="1"/>
</dbReference>
<evidence type="ECO:0000256" key="1">
    <source>
        <dbReference type="ARBA" id="ARBA00007992"/>
    </source>
</evidence>
<name>A0A1Y2GC25_9FUNG</name>
<dbReference type="InterPro" id="IPR002938">
    <property type="entry name" value="FAD-bd"/>
</dbReference>
<organism evidence="6 7">
    <name type="scientific">Lobosporangium transversale</name>
    <dbReference type="NCBI Taxonomy" id="64571"/>
    <lineage>
        <taxon>Eukaryota</taxon>
        <taxon>Fungi</taxon>
        <taxon>Fungi incertae sedis</taxon>
        <taxon>Mucoromycota</taxon>
        <taxon>Mortierellomycotina</taxon>
        <taxon>Mortierellomycetes</taxon>
        <taxon>Mortierellales</taxon>
        <taxon>Mortierellaceae</taxon>
        <taxon>Lobosporangium</taxon>
    </lineage>
</organism>
<evidence type="ECO:0000259" key="5">
    <source>
        <dbReference type="Pfam" id="PF01494"/>
    </source>
</evidence>
<dbReference type="GO" id="GO:0004497">
    <property type="term" value="F:monooxygenase activity"/>
    <property type="evidence" value="ECO:0007669"/>
    <property type="project" value="InterPro"/>
</dbReference>
<keyword evidence="7" id="KW-1185">Reference proteome</keyword>
<evidence type="ECO:0000256" key="4">
    <source>
        <dbReference type="ARBA" id="ARBA00023002"/>
    </source>
</evidence>
<dbReference type="GeneID" id="33572443"/>
<keyword evidence="4" id="KW-0560">Oxidoreductase</keyword>
<dbReference type="EMBL" id="MCFF01000051">
    <property type="protein sequence ID" value="ORZ05338.1"/>
    <property type="molecule type" value="Genomic_DNA"/>
</dbReference>
<dbReference type="SUPFAM" id="SSF51905">
    <property type="entry name" value="FAD/NAD(P)-binding domain"/>
    <property type="match status" value="1"/>
</dbReference>
<protein>
    <recommendedName>
        <fullName evidence="5">FAD-binding domain-containing protein</fullName>
    </recommendedName>
</protein>
<dbReference type="PANTHER" id="PTHR47356">
    <property type="entry name" value="FAD-DEPENDENT MONOOXYGENASE ASQG-RELATED"/>
    <property type="match status" value="1"/>
</dbReference>
<dbReference type="OrthoDB" id="655030at2759"/>
<dbReference type="Pfam" id="PF01494">
    <property type="entry name" value="FAD_binding_3"/>
    <property type="match status" value="1"/>
</dbReference>
<dbReference type="InParanoid" id="A0A1Y2GC25"/>
<comment type="similarity">
    <text evidence="1">Belongs to the paxM FAD-dependent monooxygenase family.</text>
</comment>
<dbReference type="Proteomes" id="UP000193648">
    <property type="component" value="Unassembled WGS sequence"/>
</dbReference>
<evidence type="ECO:0000313" key="7">
    <source>
        <dbReference type="Proteomes" id="UP000193648"/>
    </source>
</evidence>
<keyword evidence="2" id="KW-0285">Flavoprotein</keyword>
<sequence length="466" mass="52399">MPEITPVKEPKILIAGAGIGGLTVAILLEKAGIEYQLFERDEQVCTQGSATGLGFNVMPLLEQLGLLEELKSISKIIDGTTIFKEDMEIIREIRLRNNKTLTGYDSLVTSRPQLHALLSSRVPQEKVHMNKKIVSLTQDSESVTITCADGSSYTGDILIGADGSYSSVRQALYNEMKKENILPNNTEDGDVSLVSHYMSILGTTNPMNPANFEGLQDDESHCDTVIGEERGLTWRYFTIPNNRICWRVDVQSSSMDPKLYENWLNADYNMFDVSQLPEEWKQHKLPIMGELKDLFENTPKESISKVVLEEKIFETWKHGRTVLIGDAAHRLLPNFGALNAILDAVVLVNCLYEMPSATDKHIAKAFDDYYLERFPTTKRELNSVQQMSTVLAGKTWLDTAARFVLLKLVPKYFKEKSLEYTLSYRPQALFLPRIETKGTAPLTPQRPSKKYAVYLKAQASTSTTAL</sequence>
<feature type="domain" description="FAD-binding" evidence="5">
    <location>
        <begin position="11"/>
        <end position="180"/>
    </location>
</feature>
<gene>
    <name evidence="6" type="ORF">BCR41DRAFT_425567</name>
</gene>
<reference evidence="6 7" key="1">
    <citation type="submission" date="2016-07" db="EMBL/GenBank/DDBJ databases">
        <title>Pervasive Adenine N6-methylation of Active Genes in Fungi.</title>
        <authorList>
            <consortium name="DOE Joint Genome Institute"/>
            <person name="Mondo S.J."/>
            <person name="Dannebaum R.O."/>
            <person name="Kuo R.C."/>
            <person name="Labutti K."/>
            <person name="Haridas S."/>
            <person name="Kuo A."/>
            <person name="Salamov A."/>
            <person name="Ahrendt S.R."/>
            <person name="Lipzen A."/>
            <person name="Sullivan W."/>
            <person name="Andreopoulos W.B."/>
            <person name="Clum A."/>
            <person name="Lindquist E."/>
            <person name="Daum C."/>
            <person name="Ramamoorthy G.K."/>
            <person name="Gryganskyi A."/>
            <person name="Culley D."/>
            <person name="Magnuson J.K."/>
            <person name="James T.Y."/>
            <person name="O'Malley M.A."/>
            <person name="Stajich J.E."/>
            <person name="Spatafora J.W."/>
            <person name="Visel A."/>
            <person name="Grigoriev I.V."/>
        </authorList>
    </citation>
    <scope>NUCLEOTIDE SEQUENCE [LARGE SCALE GENOMIC DNA]</scope>
    <source>
        <strain evidence="6 7">NRRL 3116</strain>
    </source>
</reference>
<dbReference type="AlphaFoldDB" id="A0A1Y2GC25"/>
<comment type="caution">
    <text evidence="6">The sequence shown here is derived from an EMBL/GenBank/DDBJ whole genome shotgun (WGS) entry which is preliminary data.</text>
</comment>
<keyword evidence="3" id="KW-0274">FAD</keyword>
<evidence type="ECO:0000256" key="2">
    <source>
        <dbReference type="ARBA" id="ARBA00022630"/>
    </source>
</evidence>
<dbReference type="InterPro" id="IPR050562">
    <property type="entry name" value="FAD_mOase_fung"/>
</dbReference>